<feature type="transmembrane region" description="Helical" evidence="7">
    <location>
        <begin position="405"/>
        <end position="429"/>
    </location>
</feature>
<organism evidence="9 10">
    <name type="scientific">Raineyella antarctica</name>
    <dbReference type="NCBI Taxonomy" id="1577474"/>
    <lineage>
        <taxon>Bacteria</taxon>
        <taxon>Bacillati</taxon>
        <taxon>Actinomycetota</taxon>
        <taxon>Actinomycetes</taxon>
        <taxon>Propionibacteriales</taxon>
        <taxon>Propionibacteriaceae</taxon>
        <taxon>Raineyella</taxon>
    </lineage>
</organism>
<keyword evidence="3" id="KW-0997">Cell inner membrane</keyword>
<reference evidence="9 10" key="1">
    <citation type="submission" date="2016-06" db="EMBL/GenBank/DDBJ databases">
        <authorList>
            <person name="Olsen C.W."/>
            <person name="Carey S."/>
            <person name="Hinshaw L."/>
            <person name="Karasin A.I."/>
        </authorList>
    </citation>
    <scope>NUCLEOTIDE SEQUENCE [LARGE SCALE GENOMIC DNA]</scope>
    <source>
        <strain evidence="9 10">LZ-22</strain>
    </source>
</reference>
<name>A0A1G6GL63_9ACTN</name>
<keyword evidence="5 7" id="KW-1133">Transmembrane helix</keyword>
<accession>A0A1G6GL63</accession>
<keyword evidence="4 7" id="KW-0812">Transmembrane</keyword>
<feature type="transmembrane region" description="Helical" evidence="7">
    <location>
        <begin position="225"/>
        <end position="244"/>
    </location>
</feature>
<keyword evidence="2" id="KW-1003">Cell membrane</keyword>
<dbReference type="STRING" id="1577474.GA0111570_103364"/>
<evidence type="ECO:0000256" key="6">
    <source>
        <dbReference type="ARBA" id="ARBA00023136"/>
    </source>
</evidence>
<feature type="transmembrane region" description="Helical" evidence="7">
    <location>
        <begin position="6"/>
        <end position="38"/>
    </location>
</feature>
<evidence type="ECO:0000313" key="9">
    <source>
        <dbReference type="EMBL" id="SDB81906.1"/>
    </source>
</evidence>
<dbReference type="EMBL" id="FMYF01000003">
    <property type="protein sequence ID" value="SDB81906.1"/>
    <property type="molecule type" value="Genomic_DNA"/>
</dbReference>
<evidence type="ECO:0000256" key="3">
    <source>
        <dbReference type="ARBA" id="ARBA00022519"/>
    </source>
</evidence>
<dbReference type="GO" id="GO:0022857">
    <property type="term" value="F:transmembrane transporter activity"/>
    <property type="evidence" value="ECO:0007669"/>
    <property type="project" value="TreeGrafter"/>
</dbReference>
<dbReference type="RefSeq" id="WP_092608129.1">
    <property type="nucleotide sequence ID" value="NZ_FMYF01000003.1"/>
</dbReference>
<feature type="transmembrane region" description="Helical" evidence="7">
    <location>
        <begin position="100"/>
        <end position="130"/>
    </location>
</feature>
<keyword evidence="10" id="KW-1185">Reference proteome</keyword>
<dbReference type="PANTHER" id="PTHR33362">
    <property type="entry name" value="SIALIC ACID TRAP TRANSPORTER PERMEASE PROTEIN SIAT-RELATED"/>
    <property type="match status" value="1"/>
</dbReference>
<evidence type="ECO:0000256" key="7">
    <source>
        <dbReference type="SAM" id="Phobius"/>
    </source>
</evidence>
<feature type="transmembrane region" description="Helical" evidence="7">
    <location>
        <begin position="317"/>
        <end position="338"/>
    </location>
</feature>
<feature type="transmembrane region" description="Helical" evidence="7">
    <location>
        <begin position="174"/>
        <end position="195"/>
    </location>
</feature>
<feature type="transmembrane region" description="Helical" evidence="7">
    <location>
        <begin position="279"/>
        <end position="297"/>
    </location>
</feature>
<dbReference type="Proteomes" id="UP000199086">
    <property type="component" value="Unassembled WGS sequence"/>
</dbReference>
<evidence type="ECO:0000256" key="5">
    <source>
        <dbReference type="ARBA" id="ARBA00022989"/>
    </source>
</evidence>
<gene>
    <name evidence="9" type="ORF">GA0111570_103364</name>
</gene>
<evidence type="ECO:0000256" key="4">
    <source>
        <dbReference type="ARBA" id="ARBA00022692"/>
    </source>
</evidence>
<dbReference type="GO" id="GO:0005886">
    <property type="term" value="C:plasma membrane"/>
    <property type="evidence" value="ECO:0007669"/>
    <property type="project" value="UniProtKB-SubCell"/>
</dbReference>
<dbReference type="InterPro" id="IPR010656">
    <property type="entry name" value="DctM"/>
</dbReference>
<protein>
    <submittedName>
        <fullName evidence="9">TRAP transporter, DctM subunit</fullName>
    </submittedName>
</protein>
<keyword evidence="6 7" id="KW-0472">Membrane</keyword>
<dbReference type="AlphaFoldDB" id="A0A1G6GL63"/>
<feature type="transmembrane region" description="Helical" evidence="7">
    <location>
        <begin position="142"/>
        <end position="168"/>
    </location>
</feature>
<dbReference type="PANTHER" id="PTHR33362:SF5">
    <property type="entry name" value="C4-DICARBOXYLATE TRAP TRANSPORTER LARGE PERMEASE PROTEIN DCTM"/>
    <property type="match status" value="1"/>
</dbReference>
<dbReference type="PIRSF" id="PIRSF006066">
    <property type="entry name" value="HI0050"/>
    <property type="match status" value="1"/>
</dbReference>
<dbReference type="NCBIfam" id="TIGR00786">
    <property type="entry name" value="dctM"/>
    <property type="match status" value="1"/>
</dbReference>
<sequence>MDWYVFLAAFLIALLILLFARVPVAYAMLGIGVLGALVTFGSFNAALNQVVLSISSSVTSFTFTAIPLFILMGELLFRTKVAQEALGEIALVLNRMPGRLAMVAVGGGAMFGLLSGSTLANTALFGRTLLPEMEEKGYDQRLAVGSIMASGGLAMILPPSALAILWGGIAEVPIGPLLIAGIIPGLMMSVGYMIVVTLKRKGVPEEETPPKRGFAEIVRSGVRHALGPGIIIAIVLGLIFFGIATPTESAAVGAMATLVLGLAMRRMTLRIIWDSAVGTLRTSTVIFIIVLGSNLYSQLMSTTGATRGLVKAVTANITSGPVLLLVLMLILLVLGALIDQVSIMMVTAPLFMPLVAQFGWDPVWFSMLLLINLQIAQTTPPFGMSLFVMKGVAPHLTLPTLYKSVLPWVTSDSTVILICAIFPSLVLVLPRLMAG</sequence>
<feature type="transmembrane region" description="Helical" evidence="7">
    <location>
        <begin position="50"/>
        <end position="72"/>
    </location>
</feature>
<feature type="transmembrane region" description="Helical" evidence="7">
    <location>
        <begin position="250"/>
        <end position="267"/>
    </location>
</feature>
<comment type="subcellular location">
    <subcellularLocation>
        <location evidence="1">Cell inner membrane</location>
        <topology evidence="1">Multi-pass membrane protein</topology>
    </subcellularLocation>
</comment>
<proteinExistence type="predicted"/>
<dbReference type="InterPro" id="IPR004681">
    <property type="entry name" value="TRAP_DctM"/>
</dbReference>
<dbReference type="Pfam" id="PF06808">
    <property type="entry name" value="DctM"/>
    <property type="match status" value="1"/>
</dbReference>
<evidence type="ECO:0000256" key="1">
    <source>
        <dbReference type="ARBA" id="ARBA00004429"/>
    </source>
</evidence>
<evidence type="ECO:0000313" key="10">
    <source>
        <dbReference type="Proteomes" id="UP000199086"/>
    </source>
</evidence>
<evidence type="ECO:0000256" key="2">
    <source>
        <dbReference type="ARBA" id="ARBA00022475"/>
    </source>
</evidence>
<feature type="domain" description="TRAP C4-dicarboxylate transport system permease DctM subunit" evidence="8">
    <location>
        <begin position="11"/>
        <end position="424"/>
    </location>
</feature>
<dbReference type="OrthoDB" id="9777699at2"/>
<evidence type="ECO:0000259" key="8">
    <source>
        <dbReference type="Pfam" id="PF06808"/>
    </source>
</evidence>